<evidence type="ECO:0000256" key="1">
    <source>
        <dbReference type="SAM" id="Phobius"/>
    </source>
</evidence>
<sequence length="105" mass="11964">MIFTLETGYFIWNFSAWLRIFLLSAGAFCLLTYIIKRKTGGSLVNSKMTRGCDDRLEAGFFELKVSSFRGKVMQPWFDFPFSHILSIAVLFLLFAVALFSKSGVE</sequence>
<accession>A0A645JFY0</accession>
<keyword evidence="1" id="KW-1133">Transmembrane helix</keyword>
<proteinExistence type="predicted"/>
<dbReference type="EMBL" id="VSSQ01140845">
    <property type="protein sequence ID" value="MPN62608.1"/>
    <property type="molecule type" value="Genomic_DNA"/>
</dbReference>
<keyword evidence="1" id="KW-0812">Transmembrane</keyword>
<organism evidence="2">
    <name type="scientific">bioreactor metagenome</name>
    <dbReference type="NCBI Taxonomy" id="1076179"/>
    <lineage>
        <taxon>unclassified sequences</taxon>
        <taxon>metagenomes</taxon>
        <taxon>ecological metagenomes</taxon>
    </lineage>
</organism>
<keyword evidence="1" id="KW-0472">Membrane</keyword>
<gene>
    <name evidence="2" type="ORF">SDC9_210360</name>
</gene>
<feature type="transmembrane region" description="Helical" evidence="1">
    <location>
        <begin position="76"/>
        <end position="99"/>
    </location>
</feature>
<name>A0A645JFY0_9ZZZZ</name>
<feature type="transmembrane region" description="Helical" evidence="1">
    <location>
        <begin position="16"/>
        <end position="35"/>
    </location>
</feature>
<protein>
    <submittedName>
        <fullName evidence="2">Uncharacterized protein</fullName>
    </submittedName>
</protein>
<evidence type="ECO:0000313" key="2">
    <source>
        <dbReference type="EMBL" id="MPN62608.1"/>
    </source>
</evidence>
<reference evidence="2" key="1">
    <citation type="submission" date="2019-08" db="EMBL/GenBank/DDBJ databases">
        <authorList>
            <person name="Kucharzyk K."/>
            <person name="Murdoch R.W."/>
            <person name="Higgins S."/>
            <person name="Loffler F."/>
        </authorList>
    </citation>
    <scope>NUCLEOTIDE SEQUENCE</scope>
</reference>
<comment type="caution">
    <text evidence="2">The sequence shown here is derived from an EMBL/GenBank/DDBJ whole genome shotgun (WGS) entry which is preliminary data.</text>
</comment>
<dbReference type="AlphaFoldDB" id="A0A645JFY0"/>